<dbReference type="InterPro" id="IPR009081">
    <property type="entry name" value="PP-bd_ACP"/>
</dbReference>
<accession>A0A1H3MDW5</accession>
<dbReference type="FunFam" id="3.30.300.30:FF:000010">
    <property type="entry name" value="Enterobactin synthetase component F"/>
    <property type="match status" value="1"/>
</dbReference>
<dbReference type="Gene3D" id="1.10.1200.10">
    <property type="entry name" value="ACP-like"/>
    <property type="match status" value="1"/>
</dbReference>
<dbReference type="InterPro" id="IPR001242">
    <property type="entry name" value="Condensation_dom"/>
</dbReference>
<dbReference type="Gene3D" id="2.30.38.10">
    <property type="entry name" value="Luciferase, Domain 3"/>
    <property type="match status" value="1"/>
</dbReference>
<feature type="region of interest" description="Disordered" evidence="5">
    <location>
        <begin position="1"/>
        <end position="45"/>
    </location>
</feature>
<dbReference type="FunFam" id="3.30.559.10:FF:000012">
    <property type="entry name" value="Non-ribosomal peptide synthetase"/>
    <property type="match status" value="1"/>
</dbReference>
<dbReference type="InterPro" id="IPR025110">
    <property type="entry name" value="AMP-bd_C"/>
</dbReference>
<dbReference type="InterPro" id="IPR036736">
    <property type="entry name" value="ACP-like_sf"/>
</dbReference>
<dbReference type="NCBIfam" id="TIGR01733">
    <property type="entry name" value="AA-adenyl-dom"/>
    <property type="match status" value="1"/>
</dbReference>
<evidence type="ECO:0000256" key="2">
    <source>
        <dbReference type="ARBA" id="ARBA00006432"/>
    </source>
</evidence>
<evidence type="ECO:0000313" key="7">
    <source>
        <dbReference type="EMBL" id="SDY74887.1"/>
    </source>
</evidence>
<dbReference type="Pfam" id="PF13193">
    <property type="entry name" value="AMP-binding_C"/>
    <property type="match status" value="1"/>
</dbReference>
<dbReference type="PANTHER" id="PTHR45527:SF1">
    <property type="entry name" value="FATTY ACID SYNTHASE"/>
    <property type="match status" value="1"/>
</dbReference>
<dbReference type="GO" id="GO:0047527">
    <property type="term" value="F:2,3-dihydroxybenzoate-serine ligase activity"/>
    <property type="evidence" value="ECO:0007669"/>
    <property type="project" value="TreeGrafter"/>
</dbReference>
<dbReference type="PANTHER" id="PTHR45527">
    <property type="entry name" value="NONRIBOSOMAL PEPTIDE SYNTHETASE"/>
    <property type="match status" value="1"/>
</dbReference>
<dbReference type="FunFam" id="1.10.1200.10:FF:000005">
    <property type="entry name" value="Nonribosomal peptide synthetase 1"/>
    <property type="match status" value="1"/>
</dbReference>
<keyword evidence="3" id="KW-0596">Phosphopantetheine</keyword>
<dbReference type="Pfam" id="PF00501">
    <property type="entry name" value="AMP-binding"/>
    <property type="match status" value="1"/>
</dbReference>
<dbReference type="RefSeq" id="WP_218132825.1">
    <property type="nucleotide sequence ID" value="NZ_FNOY01000059.1"/>
</dbReference>
<protein>
    <submittedName>
        <fullName evidence="7">Amino acid adenylation domain-containing protein</fullName>
    </submittedName>
</protein>
<dbReference type="FunFam" id="3.40.50.12780:FF:000012">
    <property type="entry name" value="Non-ribosomal peptide synthetase"/>
    <property type="match status" value="1"/>
</dbReference>
<dbReference type="AlphaFoldDB" id="A0A1H3MDW5"/>
<feature type="domain" description="Carrier" evidence="6">
    <location>
        <begin position="1010"/>
        <end position="1085"/>
    </location>
</feature>
<dbReference type="InterPro" id="IPR045851">
    <property type="entry name" value="AMP-bd_C_sf"/>
</dbReference>
<dbReference type="EMBL" id="FNOY01000059">
    <property type="protein sequence ID" value="SDY74887.1"/>
    <property type="molecule type" value="Genomic_DNA"/>
</dbReference>
<dbReference type="SMART" id="SM00823">
    <property type="entry name" value="PKS_PP"/>
    <property type="match status" value="1"/>
</dbReference>
<dbReference type="Gene3D" id="3.40.50.980">
    <property type="match status" value="2"/>
</dbReference>
<dbReference type="Pfam" id="PF00668">
    <property type="entry name" value="Condensation"/>
    <property type="match status" value="1"/>
</dbReference>
<organism evidence="7 8">
    <name type="scientific">Nitrosomonas halophila</name>
    <dbReference type="NCBI Taxonomy" id="44576"/>
    <lineage>
        <taxon>Bacteria</taxon>
        <taxon>Pseudomonadati</taxon>
        <taxon>Pseudomonadota</taxon>
        <taxon>Betaproteobacteria</taxon>
        <taxon>Nitrosomonadales</taxon>
        <taxon>Nitrosomonadaceae</taxon>
        <taxon>Nitrosomonas</taxon>
    </lineage>
</organism>
<keyword evidence="8" id="KW-1185">Reference proteome</keyword>
<evidence type="ECO:0000256" key="3">
    <source>
        <dbReference type="ARBA" id="ARBA00022450"/>
    </source>
</evidence>
<dbReference type="Gene3D" id="3.30.559.10">
    <property type="entry name" value="Chloramphenicol acetyltransferase-like domain"/>
    <property type="match status" value="1"/>
</dbReference>
<dbReference type="PROSITE" id="PS50075">
    <property type="entry name" value="CARRIER"/>
    <property type="match status" value="1"/>
</dbReference>
<dbReference type="GO" id="GO:0005829">
    <property type="term" value="C:cytosol"/>
    <property type="evidence" value="ECO:0007669"/>
    <property type="project" value="TreeGrafter"/>
</dbReference>
<dbReference type="CDD" id="cd19531">
    <property type="entry name" value="LCL_NRPS-like"/>
    <property type="match status" value="1"/>
</dbReference>
<evidence type="ECO:0000313" key="8">
    <source>
        <dbReference type="Proteomes" id="UP000198640"/>
    </source>
</evidence>
<evidence type="ECO:0000256" key="1">
    <source>
        <dbReference type="ARBA" id="ARBA00001957"/>
    </source>
</evidence>
<dbReference type="SUPFAM" id="SSF52777">
    <property type="entry name" value="CoA-dependent acyltransferases"/>
    <property type="match status" value="2"/>
</dbReference>
<dbReference type="Gene3D" id="3.30.300.30">
    <property type="match status" value="1"/>
</dbReference>
<gene>
    <name evidence="7" type="ORF">SAMN05421881_105910</name>
</gene>
<dbReference type="SUPFAM" id="SSF47336">
    <property type="entry name" value="ACP-like"/>
    <property type="match status" value="1"/>
</dbReference>
<dbReference type="FunFam" id="3.40.50.980:FF:000001">
    <property type="entry name" value="Non-ribosomal peptide synthetase"/>
    <property type="match status" value="1"/>
</dbReference>
<dbReference type="InterPro" id="IPR020806">
    <property type="entry name" value="PKS_PP-bd"/>
</dbReference>
<dbReference type="SUPFAM" id="SSF56801">
    <property type="entry name" value="Acetyl-CoA synthetase-like"/>
    <property type="match status" value="1"/>
</dbReference>
<name>A0A1H3MDW5_9PROT</name>
<dbReference type="InterPro" id="IPR000873">
    <property type="entry name" value="AMP-dep_synth/lig_dom"/>
</dbReference>
<dbReference type="CDD" id="cd12116">
    <property type="entry name" value="A_NRPS_Ta1_like"/>
    <property type="match status" value="1"/>
</dbReference>
<evidence type="ECO:0000256" key="5">
    <source>
        <dbReference type="SAM" id="MobiDB-lite"/>
    </source>
</evidence>
<evidence type="ECO:0000256" key="4">
    <source>
        <dbReference type="ARBA" id="ARBA00022553"/>
    </source>
</evidence>
<dbReference type="InterPro" id="IPR023213">
    <property type="entry name" value="CAT-like_dom_sf"/>
</dbReference>
<dbReference type="InterPro" id="IPR010071">
    <property type="entry name" value="AA_adenyl_dom"/>
</dbReference>
<dbReference type="STRING" id="44576.SAMN05421881_105910"/>
<dbReference type="GO" id="GO:0009239">
    <property type="term" value="P:enterobactin biosynthetic process"/>
    <property type="evidence" value="ECO:0007669"/>
    <property type="project" value="TreeGrafter"/>
</dbReference>
<sequence length="1110" mass="124297">MMDNNDLAQRRARLTPEQRQRLARRLKSSSESTQQEPVIPQREPGKPVCLSYAQQRHWFLWQLDPQSTAYHLGSALRLQGELDQVALEESFQTLVARHESLRTVFRANAQGLPEQVISPAGRFRLMVADLRAVPETQRAARVQEEVNLIHTTPFDLTQGPLLRVALIQAASDEHYLVVAMPHIISDAWSNRIIIDEFATCYRAHCKGQQVLMPPLSVQYADYAIWQRNWLEAGEKERQLAYWRSQLGEIHPVLQLPTDHPRPSTSNYRAAQYDFILPPSLIEHLQRQMQTRGMTLFMGLLAGLQVLLYRYTGQSDIRVGVPVANRHRVETENLVGCLVNTQVLCNRIDGRMPLERLLEKTRDAALGAQAYQDLPFEQLVEALQPERNLNLNPLFQVMFNHLREDYRALGQLPGLAVEECEFDDQGAQFELTLDTVERPDGRVEACFTYAAELFEPQTIVRMSEHYLRLLEQLADQPGQCLGDVAFMNEKEWTQLKAWGINEQRYALVESVHQLIERQAMARPDATALIFGNAELSYAVLNRRANQLAHHLIALGIQPESRVGIAVERSIDMIVGLLAILKAGGAYVPLDPDYPRDRLQHMVADSGIELLLTQQAIESRIPRPTHGNMLLLDTLDVSNASEDNPTVALHGEHLAYIIYTSGSTGKPKGVGIRHRALSHFVMNMLESPGMTSGNTLVSITPLSFDIAGLEIYLTLSAGARLVMASQAERSDGQLLMQLLRTHQADILQSTPAGWRMLLTSGWKIPHENNQRPFKCLCGGETLPVDLVDQLLTQNIELWNMYGPTETTIWSVVGKIGSRTNLLGRPIAATQLYILNEEMRHVPQGVAGEIYLGGVGLARGYLNRPGLTAERFVADPFDSEGGRLYRTGDLAKWRENGQIEYLGRADHQVKVRGFRIELGEIETQLLQQPAVREAVVVAKEGPAGSRLVAYVALHADLPATLPELRRALAQALPDYMLPSAIVVLDHLPLNANGKVDRGHLPEPEFAGNGDYAAPEGEVEQILANIWAEVLGIGRVGRNDNFFELGGHSLAALQVQQKLQLSLSISLPLRLFFERPVLKAIATVVQEEYMLVSRQAKEQTELSEMAELLDLLEN</sequence>
<keyword evidence="4" id="KW-0597">Phosphoprotein</keyword>
<dbReference type="InterPro" id="IPR020845">
    <property type="entry name" value="AMP-binding_CS"/>
</dbReference>
<dbReference type="Pfam" id="PF00550">
    <property type="entry name" value="PP-binding"/>
    <property type="match status" value="1"/>
</dbReference>
<reference evidence="7 8" key="1">
    <citation type="submission" date="2016-10" db="EMBL/GenBank/DDBJ databases">
        <authorList>
            <person name="de Groot N.N."/>
        </authorList>
    </citation>
    <scope>NUCLEOTIDE SEQUENCE [LARGE SCALE GENOMIC DNA]</scope>
    <source>
        <strain evidence="7 8">Nm1</strain>
    </source>
</reference>
<comment type="cofactor">
    <cofactor evidence="1">
        <name>pantetheine 4'-phosphate</name>
        <dbReference type="ChEBI" id="CHEBI:47942"/>
    </cofactor>
</comment>
<dbReference type="GO" id="GO:0031177">
    <property type="term" value="F:phosphopantetheine binding"/>
    <property type="evidence" value="ECO:0007669"/>
    <property type="project" value="InterPro"/>
</dbReference>
<dbReference type="FunFam" id="2.30.38.10:FF:000001">
    <property type="entry name" value="Non-ribosomal peptide synthetase PvdI"/>
    <property type="match status" value="1"/>
</dbReference>
<dbReference type="GO" id="GO:0043041">
    <property type="term" value="P:amino acid activation for nonribosomal peptide biosynthetic process"/>
    <property type="evidence" value="ECO:0007669"/>
    <property type="project" value="TreeGrafter"/>
</dbReference>
<dbReference type="GO" id="GO:0009366">
    <property type="term" value="C:enterobactin synthetase complex"/>
    <property type="evidence" value="ECO:0007669"/>
    <property type="project" value="TreeGrafter"/>
</dbReference>
<dbReference type="Gene3D" id="3.30.559.30">
    <property type="entry name" value="Nonribosomal peptide synthetase, condensation domain"/>
    <property type="match status" value="1"/>
</dbReference>
<comment type="similarity">
    <text evidence="2">Belongs to the ATP-dependent AMP-binding enzyme family.</text>
</comment>
<proteinExistence type="inferred from homology"/>
<dbReference type="Proteomes" id="UP000198640">
    <property type="component" value="Unassembled WGS sequence"/>
</dbReference>
<evidence type="ECO:0000259" key="6">
    <source>
        <dbReference type="PROSITE" id="PS50075"/>
    </source>
</evidence>
<dbReference type="PROSITE" id="PS00455">
    <property type="entry name" value="AMP_BINDING"/>
    <property type="match status" value="1"/>
</dbReference>